<gene>
    <name evidence="2" type="ORF">VTL71DRAFT_15526</name>
</gene>
<dbReference type="EMBL" id="JAZHXI010000008">
    <property type="protein sequence ID" value="KAL2069188.1"/>
    <property type="molecule type" value="Genomic_DNA"/>
</dbReference>
<reference evidence="2 3" key="1">
    <citation type="journal article" date="2024" name="Commun. Biol.">
        <title>Comparative genomic analysis of thermophilic fungi reveals convergent evolutionary adaptations and gene losses.</title>
        <authorList>
            <person name="Steindorff A.S."/>
            <person name="Aguilar-Pontes M.V."/>
            <person name="Robinson A.J."/>
            <person name="Andreopoulos B."/>
            <person name="LaButti K."/>
            <person name="Kuo A."/>
            <person name="Mondo S."/>
            <person name="Riley R."/>
            <person name="Otillar R."/>
            <person name="Haridas S."/>
            <person name="Lipzen A."/>
            <person name="Grimwood J."/>
            <person name="Schmutz J."/>
            <person name="Clum A."/>
            <person name="Reid I.D."/>
            <person name="Moisan M.C."/>
            <person name="Butler G."/>
            <person name="Nguyen T.T.M."/>
            <person name="Dewar K."/>
            <person name="Conant G."/>
            <person name="Drula E."/>
            <person name="Henrissat B."/>
            <person name="Hansel C."/>
            <person name="Singer S."/>
            <person name="Hutchinson M.I."/>
            <person name="de Vries R.P."/>
            <person name="Natvig D.O."/>
            <person name="Powell A.J."/>
            <person name="Tsang A."/>
            <person name="Grigoriev I.V."/>
        </authorList>
    </citation>
    <scope>NUCLEOTIDE SEQUENCE [LARGE SCALE GENOMIC DNA]</scope>
    <source>
        <strain evidence="2 3">CBS 494.80</strain>
    </source>
</reference>
<sequence>MLGITWMYDPFPTGVPALCPLPSGPCPLPLVPSLDLTSLTADPCIAFDVLPVLPLPALSLVQQLSAAIHPSNILSVQYSTARRLAPLVIIGFVVCPLSATQRDNCSILHYPTLPYPLPEPDEKPLTPPPTAPVHASSSRPSSANPRSSHPSHSDRLRDPPCHSYLPLCLSPKSAILLHIQPHHHRHSFSITTTRRLWLAVIQTTS</sequence>
<dbReference type="Proteomes" id="UP001595075">
    <property type="component" value="Unassembled WGS sequence"/>
</dbReference>
<proteinExistence type="predicted"/>
<comment type="caution">
    <text evidence="2">The sequence shown here is derived from an EMBL/GenBank/DDBJ whole genome shotgun (WGS) entry which is preliminary data.</text>
</comment>
<accession>A0ABR4CJ05</accession>
<evidence type="ECO:0000256" key="1">
    <source>
        <dbReference type="SAM" id="MobiDB-lite"/>
    </source>
</evidence>
<organism evidence="2 3">
    <name type="scientific">Oculimacula yallundae</name>
    <dbReference type="NCBI Taxonomy" id="86028"/>
    <lineage>
        <taxon>Eukaryota</taxon>
        <taxon>Fungi</taxon>
        <taxon>Dikarya</taxon>
        <taxon>Ascomycota</taxon>
        <taxon>Pezizomycotina</taxon>
        <taxon>Leotiomycetes</taxon>
        <taxon>Helotiales</taxon>
        <taxon>Ploettnerulaceae</taxon>
        <taxon>Oculimacula</taxon>
    </lineage>
</organism>
<evidence type="ECO:0000313" key="3">
    <source>
        <dbReference type="Proteomes" id="UP001595075"/>
    </source>
</evidence>
<protein>
    <submittedName>
        <fullName evidence="2">Uncharacterized protein</fullName>
    </submittedName>
</protein>
<name>A0ABR4CJ05_9HELO</name>
<feature type="region of interest" description="Disordered" evidence="1">
    <location>
        <begin position="118"/>
        <end position="158"/>
    </location>
</feature>
<keyword evidence="3" id="KW-1185">Reference proteome</keyword>
<evidence type="ECO:0000313" key="2">
    <source>
        <dbReference type="EMBL" id="KAL2069188.1"/>
    </source>
</evidence>
<feature type="compositionally biased region" description="Low complexity" evidence="1">
    <location>
        <begin position="132"/>
        <end position="150"/>
    </location>
</feature>